<dbReference type="Proteomes" id="UP000759537">
    <property type="component" value="Unassembled WGS sequence"/>
</dbReference>
<feature type="signal peptide" evidence="1">
    <location>
        <begin position="1"/>
        <end position="25"/>
    </location>
</feature>
<gene>
    <name evidence="2" type="ORF">DFH94DRAFT_713570</name>
</gene>
<evidence type="ECO:0000313" key="2">
    <source>
        <dbReference type="EMBL" id="KAF8484432.1"/>
    </source>
</evidence>
<keyword evidence="3" id="KW-1185">Reference proteome</keyword>
<comment type="caution">
    <text evidence="2">The sequence shown here is derived from an EMBL/GenBank/DDBJ whole genome shotgun (WGS) entry which is preliminary data.</text>
</comment>
<dbReference type="AlphaFoldDB" id="A0A9P5N1W4"/>
<sequence length="90" mass="9542">MAIGVTPGIVIVMLSLLSTPQRVAFLEGFQILQSLISIGSIDVVNCTSVASTPDTNCATQHSVVKTIERVTSSANMIDLFMIGALFFRGP</sequence>
<reference evidence="2" key="1">
    <citation type="submission" date="2019-10" db="EMBL/GenBank/DDBJ databases">
        <authorList>
            <consortium name="DOE Joint Genome Institute"/>
            <person name="Kuo A."/>
            <person name="Miyauchi S."/>
            <person name="Kiss E."/>
            <person name="Drula E."/>
            <person name="Kohler A."/>
            <person name="Sanchez-Garcia M."/>
            <person name="Andreopoulos B."/>
            <person name="Barry K.W."/>
            <person name="Bonito G."/>
            <person name="Buee M."/>
            <person name="Carver A."/>
            <person name="Chen C."/>
            <person name="Cichocki N."/>
            <person name="Clum A."/>
            <person name="Culley D."/>
            <person name="Crous P.W."/>
            <person name="Fauchery L."/>
            <person name="Girlanda M."/>
            <person name="Hayes R."/>
            <person name="Keri Z."/>
            <person name="LaButti K."/>
            <person name="Lipzen A."/>
            <person name="Lombard V."/>
            <person name="Magnuson J."/>
            <person name="Maillard F."/>
            <person name="Morin E."/>
            <person name="Murat C."/>
            <person name="Nolan M."/>
            <person name="Ohm R."/>
            <person name="Pangilinan J."/>
            <person name="Pereira M."/>
            <person name="Perotto S."/>
            <person name="Peter M."/>
            <person name="Riley R."/>
            <person name="Sitrit Y."/>
            <person name="Stielow B."/>
            <person name="Szollosi G."/>
            <person name="Zifcakova L."/>
            <person name="Stursova M."/>
            <person name="Spatafora J.W."/>
            <person name="Tedersoo L."/>
            <person name="Vaario L.-M."/>
            <person name="Yamada A."/>
            <person name="Yan M."/>
            <person name="Wang P."/>
            <person name="Xu J."/>
            <person name="Bruns T."/>
            <person name="Baldrian P."/>
            <person name="Vilgalys R."/>
            <person name="Henrissat B."/>
            <person name="Grigoriev I.V."/>
            <person name="Hibbett D."/>
            <person name="Nagy L.G."/>
            <person name="Martin F.M."/>
        </authorList>
    </citation>
    <scope>NUCLEOTIDE SEQUENCE</scope>
    <source>
        <strain evidence="2">Prilba</strain>
    </source>
</reference>
<proteinExistence type="predicted"/>
<dbReference type="EMBL" id="WHVB01000003">
    <property type="protein sequence ID" value="KAF8484432.1"/>
    <property type="molecule type" value="Genomic_DNA"/>
</dbReference>
<organism evidence="2 3">
    <name type="scientific">Russula ochroleuca</name>
    <dbReference type="NCBI Taxonomy" id="152965"/>
    <lineage>
        <taxon>Eukaryota</taxon>
        <taxon>Fungi</taxon>
        <taxon>Dikarya</taxon>
        <taxon>Basidiomycota</taxon>
        <taxon>Agaricomycotina</taxon>
        <taxon>Agaricomycetes</taxon>
        <taxon>Russulales</taxon>
        <taxon>Russulaceae</taxon>
        <taxon>Russula</taxon>
    </lineage>
</organism>
<accession>A0A9P5N1W4</accession>
<protein>
    <submittedName>
        <fullName evidence="2">Uncharacterized protein</fullName>
    </submittedName>
</protein>
<name>A0A9P5N1W4_9AGAM</name>
<evidence type="ECO:0000256" key="1">
    <source>
        <dbReference type="SAM" id="SignalP"/>
    </source>
</evidence>
<feature type="chain" id="PRO_5040513021" evidence="1">
    <location>
        <begin position="26"/>
        <end position="90"/>
    </location>
</feature>
<evidence type="ECO:0000313" key="3">
    <source>
        <dbReference type="Proteomes" id="UP000759537"/>
    </source>
</evidence>
<keyword evidence="1" id="KW-0732">Signal</keyword>
<reference evidence="2" key="2">
    <citation type="journal article" date="2020" name="Nat. Commun.">
        <title>Large-scale genome sequencing of mycorrhizal fungi provides insights into the early evolution of symbiotic traits.</title>
        <authorList>
            <person name="Miyauchi S."/>
            <person name="Kiss E."/>
            <person name="Kuo A."/>
            <person name="Drula E."/>
            <person name="Kohler A."/>
            <person name="Sanchez-Garcia M."/>
            <person name="Morin E."/>
            <person name="Andreopoulos B."/>
            <person name="Barry K.W."/>
            <person name="Bonito G."/>
            <person name="Buee M."/>
            <person name="Carver A."/>
            <person name="Chen C."/>
            <person name="Cichocki N."/>
            <person name="Clum A."/>
            <person name="Culley D."/>
            <person name="Crous P.W."/>
            <person name="Fauchery L."/>
            <person name="Girlanda M."/>
            <person name="Hayes R.D."/>
            <person name="Keri Z."/>
            <person name="LaButti K."/>
            <person name="Lipzen A."/>
            <person name="Lombard V."/>
            <person name="Magnuson J."/>
            <person name="Maillard F."/>
            <person name="Murat C."/>
            <person name="Nolan M."/>
            <person name="Ohm R.A."/>
            <person name="Pangilinan J."/>
            <person name="Pereira M.F."/>
            <person name="Perotto S."/>
            <person name="Peter M."/>
            <person name="Pfister S."/>
            <person name="Riley R."/>
            <person name="Sitrit Y."/>
            <person name="Stielow J.B."/>
            <person name="Szollosi G."/>
            <person name="Zifcakova L."/>
            <person name="Stursova M."/>
            <person name="Spatafora J.W."/>
            <person name="Tedersoo L."/>
            <person name="Vaario L.M."/>
            <person name="Yamada A."/>
            <person name="Yan M."/>
            <person name="Wang P."/>
            <person name="Xu J."/>
            <person name="Bruns T."/>
            <person name="Baldrian P."/>
            <person name="Vilgalys R."/>
            <person name="Dunand C."/>
            <person name="Henrissat B."/>
            <person name="Grigoriev I.V."/>
            <person name="Hibbett D."/>
            <person name="Nagy L.G."/>
            <person name="Martin F.M."/>
        </authorList>
    </citation>
    <scope>NUCLEOTIDE SEQUENCE</scope>
    <source>
        <strain evidence="2">Prilba</strain>
    </source>
</reference>